<dbReference type="SUPFAM" id="SSF48371">
    <property type="entry name" value="ARM repeat"/>
    <property type="match status" value="1"/>
</dbReference>
<evidence type="ECO:0000313" key="5">
    <source>
        <dbReference type="EMBL" id="RDW89421.1"/>
    </source>
</evidence>
<dbReference type="GO" id="GO:0005634">
    <property type="term" value="C:nucleus"/>
    <property type="evidence" value="ECO:0007669"/>
    <property type="project" value="UniProtKB-SubCell"/>
</dbReference>
<dbReference type="Proteomes" id="UP000256645">
    <property type="component" value="Unassembled WGS sequence"/>
</dbReference>
<protein>
    <submittedName>
        <fullName evidence="5">Putative importin 13 protein</fullName>
    </submittedName>
</protein>
<dbReference type="STRING" id="1849047.A0A3D8STC3"/>
<dbReference type="PANTHER" id="PTHR12363:SF33">
    <property type="entry name" value="IMPORTIN-13"/>
    <property type="match status" value="1"/>
</dbReference>
<comment type="similarity">
    <text evidence="2">Belongs to the importin beta family.</text>
</comment>
<evidence type="ECO:0000256" key="1">
    <source>
        <dbReference type="ARBA" id="ARBA00004123"/>
    </source>
</evidence>
<dbReference type="PANTHER" id="PTHR12363">
    <property type="entry name" value="TRANSPORTIN 3 AND IMPORTIN 13"/>
    <property type="match status" value="1"/>
</dbReference>
<dbReference type="OrthoDB" id="2016913at2759"/>
<accession>A0A3D8STC3</accession>
<keyword evidence="3" id="KW-0813">Transport</keyword>
<sequence>MEEIQYPQSLGEVEALILQLYQPGSPHRVGKIQETLQSLQRSSDGWQLANSLLGNADEKVRFFGALTFIVKLNTDSKSLTEEEAKGLLQNLINWLIQSLEAPGGPLVVKKLCSVLVAYFMHFSESWKQCVKHIILSLSANNGVPYDAVESAPDTANLMEGLSDAKLLAIFWFSTSLVEEVGKTDSASMKQNQFHRHLLPNIADIVNLLQKTALHDPPNLNQDSKIRQESMRCYQAWVHYSHRAFIDSEIVLEPLRALTRRAIMCLLQDDLYEVTIELFTDVLANYSRFFGEEDFKLLYSLFTSPWAQQRYDRLIQGDFDFDSLQFGMFLIAFGDATVQDLVRNLDTDSQARHLLSSLCGLLGATGPIINEDKIFVPAVEFWATFVETMIDYSYSEDGKTPPWFQSALSYLMKAVENCWRKIQFPPMDNFKEWDSAERTAFKDARKDVGDLLEQSYTQTGSVIFSMFVDLILRSLENEAWAELEASIYCLNSFADCISSDQEACDALLDKVFGSSIFALFTDPEKDMPPRVRQTFLDLIAAYPNHFERHTKYLPNALDLLFKAVDSLPRLAVTASKSIHSLCSSCRNVLVPEIGAFLQQYSKLAGVASLDSLAKEKITGAIASIIQAIPEESSKVAPVSQLLSYVEEDMQQCLHILASWPSQQSQTGSTMGSLPNPAEQLLEGASARCLGSLRCLESMAKGLQVPSDVPVDLDTSSTLAPLWLTGEGASIQQRILRMIITALDTFQGRGDVVEAVCYIFRAGFTETEPGPFVLSVADVATIIMRFGIQTPRLGFTINTACSLVSSQCVGSAQRIDGVARDLLIWVTDLMLALEEPSNDTEIAQNGIDFLSRLVSKHLEVLITHQPSSSLEYLFMFTLKSLTGKDFLPKASAAEFWAHLLASNGNESHIQATLDSMLQHLGPLLAEALIYNIAGNAARSELDKLSEPLKKLVANQVRSKNWLEAALQGANFPSEKVTDAEKRVFLQKVMSLRGARGTNQVIRDFWLACRGSNFAYAS</sequence>
<dbReference type="InterPro" id="IPR011989">
    <property type="entry name" value="ARM-like"/>
</dbReference>
<dbReference type="Gene3D" id="1.25.10.10">
    <property type="entry name" value="Leucine-rich Repeat Variant"/>
    <property type="match status" value="1"/>
</dbReference>
<comment type="subcellular location">
    <subcellularLocation>
        <location evidence="1">Nucleus</location>
    </subcellularLocation>
</comment>
<reference evidence="5 6" key="1">
    <citation type="journal article" date="2018" name="IMA Fungus">
        <title>IMA Genome-F 9: Draft genome sequence of Annulohypoxylon stygium, Aspergillus mulundensis, Berkeleyomyces basicola (syn. Thielaviopsis basicola), Ceratocystis smalleyi, two Cercospora beticola strains, Coleophoma cylindrospora, Fusarium fracticaudum, Phialophora cf. hyalina, and Morchella septimelata.</title>
        <authorList>
            <person name="Wingfield B.D."/>
            <person name="Bills G.F."/>
            <person name="Dong Y."/>
            <person name="Huang W."/>
            <person name="Nel W.J."/>
            <person name="Swalarsk-Parry B.S."/>
            <person name="Vaghefi N."/>
            <person name="Wilken P.M."/>
            <person name="An Z."/>
            <person name="de Beer Z.W."/>
            <person name="De Vos L."/>
            <person name="Chen L."/>
            <person name="Duong T.A."/>
            <person name="Gao Y."/>
            <person name="Hammerbacher A."/>
            <person name="Kikkert J.R."/>
            <person name="Li Y."/>
            <person name="Li H."/>
            <person name="Li K."/>
            <person name="Li Q."/>
            <person name="Liu X."/>
            <person name="Ma X."/>
            <person name="Naidoo K."/>
            <person name="Pethybridge S.J."/>
            <person name="Sun J."/>
            <person name="Steenkamp E.T."/>
            <person name="van der Nest M.A."/>
            <person name="van Wyk S."/>
            <person name="Wingfield M.J."/>
            <person name="Xiong C."/>
            <person name="Yue Q."/>
            <person name="Zhang X."/>
        </authorList>
    </citation>
    <scope>NUCLEOTIDE SEQUENCE [LARGE SCALE GENOMIC DNA]</scope>
    <source>
        <strain evidence="5 6">BP6252</strain>
    </source>
</reference>
<evidence type="ECO:0000256" key="4">
    <source>
        <dbReference type="ARBA" id="ARBA00023242"/>
    </source>
</evidence>
<name>A0A3D8STC3_9HELO</name>
<evidence type="ECO:0000313" key="6">
    <source>
        <dbReference type="Proteomes" id="UP000256645"/>
    </source>
</evidence>
<dbReference type="InterPro" id="IPR051345">
    <property type="entry name" value="Importin_beta-like_NTR"/>
</dbReference>
<gene>
    <name evidence="5" type="ORF">BP6252_01453</name>
</gene>
<evidence type="ECO:0000256" key="2">
    <source>
        <dbReference type="ARBA" id="ARBA00007991"/>
    </source>
</evidence>
<keyword evidence="4" id="KW-0539">Nucleus</keyword>
<dbReference type="EMBL" id="PDLM01000001">
    <property type="protein sequence ID" value="RDW89421.1"/>
    <property type="molecule type" value="Genomic_DNA"/>
</dbReference>
<organism evidence="5 6">
    <name type="scientific">Coleophoma cylindrospora</name>
    <dbReference type="NCBI Taxonomy" id="1849047"/>
    <lineage>
        <taxon>Eukaryota</taxon>
        <taxon>Fungi</taxon>
        <taxon>Dikarya</taxon>
        <taxon>Ascomycota</taxon>
        <taxon>Pezizomycotina</taxon>
        <taxon>Leotiomycetes</taxon>
        <taxon>Helotiales</taxon>
        <taxon>Dermateaceae</taxon>
        <taxon>Coleophoma</taxon>
    </lineage>
</organism>
<dbReference type="InterPro" id="IPR016024">
    <property type="entry name" value="ARM-type_fold"/>
</dbReference>
<keyword evidence="6" id="KW-1185">Reference proteome</keyword>
<dbReference type="GO" id="GO:0006606">
    <property type="term" value="P:protein import into nucleus"/>
    <property type="evidence" value="ECO:0007669"/>
    <property type="project" value="TreeGrafter"/>
</dbReference>
<dbReference type="AlphaFoldDB" id="A0A3D8STC3"/>
<dbReference type="GO" id="GO:0005737">
    <property type="term" value="C:cytoplasm"/>
    <property type="evidence" value="ECO:0007669"/>
    <property type="project" value="TreeGrafter"/>
</dbReference>
<evidence type="ECO:0000256" key="3">
    <source>
        <dbReference type="ARBA" id="ARBA00022448"/>
    </source>
</evidence>
<comment type="caution">
    <text evidence="5">The sequence shown here is derived from an EMBL/GenBank/DDBJ whole genome shotgun (WGS) entry which is preliminary data.</text>
</comment>
<proteinExistence type="inferred from homology"/>